<sequence>MNGLIDGSSAGAKLAAAPMMAREPAAELASLGAGAGLRVSPLGPPGEPGAASAAVAGSININAPTKAEERRWRRTTDGHGPGIGVSCSIERGRTL</sequence>
<evidence type="ECO:0000313" key="2">
    <source>
        <dbReference type="EMBL" id="GAA3901774.1"/>
    </source>
</evidence>
<comment type="caution">
    <text evidence="2">The sequence shown here is derived from an EMBL/GenBank/DDBJ whole genome shotgun (WGS) entry which is preliminary data.</text>
</comment>
<keyword evidence="3" id="KW-1185">Reference proteome</keyword>
<evidence type="ECO:0000256" key="1">
    <source>
        <dbReference type="SAM" id="MobiDB-lite"/>
    </source>
</evidence>
<evidence type="ECO:0000313" key="3">
    <source>
        <dbReference type="Proteomes" id="UP001500827"/>
    </source>
</evidence>
<proteinExistence type="predicted"/>
<feature type="compositionally biased region" description="Basic and acidic residues" evidence="1">
    <location>
        <begin position="66"/>
        <end position="77"/>
    </location>
</feature>
<organism evidence="2 3">
    <name type="scientific">Sphingomonas limnosediminicola</name>
    <dbReference type="NCBI Taxonomy" id="940133"/>
    <lineage>
        <taxon>Bacteria</taxon>
        <taxon>Pseudomonadati</taxon>
        <taxon>Pseudomonadota</taxon>
        <taxon>Alphaproteobacteria</taxon>
        <taxon>Sphingomonadales</taxon>
        <taxon>Sphingomonadaceae</taxon>
        <taxon>Sphingomonas</taxon>
    </lineage>
</organism>
<reference evidence="3" key="1">
    <citation type="journal article" date="2019" name="Int. J. Syst. Evol. Microbiol.">
        <title>The Global Catalogue of Microorganisms (GCM) 10K type strain sequencing project: providing services to taxonomists for standard genome sequencing and annotation.</title>
        <authorList>
            <consortium name="The Broad Institute Genomics Platform"/>
            <consortium name="The Broad Institute Genome Sequencing Center for Infectious Disease"/>
            <person name="Wu L."/>
            <person name="Ma J."/>
        </authorList>
    </citation>
    <scope>NUCLEOTIDE SEQUENCE [LARGE SCALE GENOMIC DNA]</scope>
    <source>
        <strain evidence="3">JCM 17543</strain>
    </source>
</reference>
<accession>A0ABP7LH33</accession>
<dbReference type="Proteomes" id="UP001500827">
    <property type="component" value="Unassembled WGS sequence"/>
</dbReference>
<name>A0ABP7LH33_9SPHN</name>
<gene>
    <name evidence="2" type="ORF">GCM10022276_20630</name>
</gene>
<protein>
    <submittedName>
        <fullName evidence="2">Uncharacterized protein</fullName>
    </submittedName>
</protein>
<dbReference type="EMBL" id="BAABBM010000001">
    <property type="protein sequence ID" value="GAA3901774.1"/>
    <property type="molecule type" value="Genomic_DNA"/>
</dbReference>
<feature type="region of interest" description="Disordered" evidence="1">
    <location>
        <begin position="65"/>
        <end position="95"/>
    </location>
</feature>